<dbReference type="PROSITE" id="PS51677">
    <property type="entry name" value="NODB"/>
    <property type="match status" value="1"/>
</dbReference>
<dbReference type="SUPFAM" id="SSF88713">
    <property type="entry name" value="Glycoside hydrolase/deacetylase"/>
    <property type="match status" value="1"/>
</dbReference>
<dbReference type="InterPro" id="IPR011330">
    <property type="entry name" value="Glyco_hydro/deAcase_b/a-brl"/>
</dbReference>
<dbReference type="PANTHER" id="PTHR10587:SF80">
    <property type="entry name" value="CHITOOLIGOSACCHARIDE DEACETYLASE"/>
    <property type="match status" value="1"/>
</dbReference>
<dbReference type="EMBL" id="AFZX01000014">
    <property type="protein sequence ID" value="EHL08729.1"/>
    <property type="molecule type" value="Genomic_DNA"/>
</dbReference>
<dbReference type="AlphaFoldDB" id="G9XI10"/>
<dbReference type="Proteomes" id="UP000004416">
    <property type="component" value="Unassembled WGS sequence"/>
</dbReference>
<sequence>MEGGRRMYVFKIPFKTLKLFGLILVLAVGLLIEQRVVGIVANLPTPIDQVKTEKKVMALTINVDWGGEFVPGILEALDKYHAKATFFLTGRWAKNNPEMVKELQARGHAIENHGYSHPHPDQISVSANQEEILKTEAIIQEITGTKTKYYAPPYGEKGASGLKAAENLGYTTILWTLDTVDWRPESTPEIITKRIVDPAVRFGIKPTREGAIVLMHPKENTVKALPNILSQLTKEGFQFITVNELITLEGVGDTTS</sequence>
<organism evidence="2 3">
    <name type="scientific">Desulfitobacterium hafniense DP7</name>
    <dbReference type="NCBI Taxonomy" id="537010"/>
    <lineage>
        <taxon>Bacteria</taxon>
        <taxon>Bacillati</taxon>
        <taxon>Bacillota</taxon>
        <taxon>Clostridia</taxon>
        <taxon>Eubacteriales</taxon>
        <taxon>Desulfitobacteriaceae</taxon>
        <taxon>Desulfitobacterium</taxon>
    </lineage>
</organism>
<dbReference type="GO" id="GO:0016020">
    <property type="term" value="C:membrane"/>
    <property type="evidence" value="ECO:0007669"/>
    <property type="project" value="TreeGrafter"/>
</dbReference>
<dbReference type="GO" id="GO:0016810">
    <property type="term" value="F:hydrolase activity, acting on carbon-nitrogen (but not peptide) bonds"/>
    <property type="evidence" value="ECO:0007669"/>
    <property type="project" value="InterPro"/>
</dbReference>
<name>G9XI10_DESHA</name>
<dbReference type="InterPro" id="IPR050248">
    <property type="entry name" value="Polysacc_deacetylase_ArnD"/>
</dbReference>
<dbReference type="Pfam" id="PF01522">
    <property type="entry name" value="Polysacc_deac_1"/>
    <property type="match status" value="1"/>
</dbReference>
<gene>
    <name evidence="2" type="ORF">HMPREF0322_00586</name>
</gene>
<feature type="domain" description="NodB homology" evidence="1">
    <location>
        <begin position="55"/>
        <end position="240"/>
    </location>
</feature>
<dbReference type="Gene3D" id="3.20.20.370">
    <property type="entry name" value="Glycoside hydrolase/deacetylase"/>
    <property type="match status" value="1"/>
</dbReference>
<protein>
    <submittedName>
        <fullName evidence="2">Polysaccharide deacetylase</fullName>
    </submittedName>
</protein>
<accession>G9XI10</accession>
<dbReference type="CDD" id="cd10950">
    <property type="entry name" value="CE4_BsYlxY_like"/>
    <property type="match status" value="1"/>
</dbReference>
<dbReference type="GO" id="GO:0005975">
    <property type="term" value="P:carbohydrate metabolic process"/>
    <property type="evidence" value="ECO:0007669"/>
    <property type="project" value="InterPro"/>
</dbReference>
<comment type="caution">
    <text evidence="2">The sequence shown here is derived from an EMBL/GenBank/DDBJ whole genome shotgun (WGS) entry which is preliminary data.</text>
</comment>
<evidence type="ECO:0000313" key="2">
    <source>
        <dbReference type="EMBL" id="EHL08729.1"/>
    </source>
</evidence>
<dbReference type="HOGENOM" id="CLU_021264_0_2_9"/>
<reference evidence="2 3" key="1">
    <citation type="submission" date="2011-08" db="EMBL/GenBank/DDBJ databases">
        <authorList>
            <person name="Weinstock G."/>
            <person name="Sodergren E."/>
            <person name="Clifton S."/>
            <person name="Fulton L."/>
            <person name="Fulton B."/>
            <person name="Courtney L."/>
            <person name="Fronick C."/>
            <person name="Harrison M."/>
            <person name="Strong C."/>
            <person name="Farmer C."/>
            <person name="Delahaunty K."/>
            <person name="Markovic C."/>
            <person name="Hall O."/>
            <person name="Minx P."/>
            <person name="Tomlinson C."/>
            <person name="Mitreva M."/>
            <person name="Hou S."/>
            <person name="Chen J."/>
            <person name="Wollam A."/>
            <person name="Pepin K.H."/>
            <person name="Johnson M."/>
            <person name="Bhonagiri V."/>
            <person name="Zhang X."/>
            <person name="Suruliraj S."/>
            <person name="Warren W."/>
            <person name="Chinwalla A."/>
            <person name="Mardis E.R."/>
            <person name="Wilson R.K."/>
        </authorList>
    </citation>
    <scope>NUCLEOTIDE SEQUENCE [LARGE SCALE GENOMIC DNA]</scope>
    <source>
        <strain evidence="2 3">DP7</strain>
    </source>
</reference>
<dbReference type="PANTHER" id="PTHR10587">
    <property type="entry name" value="GLYCOSYL TRANSFERASE-RELATED"/>
    <property type="match status" value="1"/>
</dbReference>
<proteinExistence type="predicted"/>
<evidence type="ECO:0000259" key="1">
    <source>
        <dbReference type="PROSITE" id="PS51677"/>
    </source>
</evidence>
<dbReference type="InterPro" id="IPR002509">
    <property type="entry name" value="NODB_dom"/>
</dbReference>
<dbReference type="PATRIC" id="fig|537010.4.peg.541"/>
<evidence type="ECO:0000313" key="3">
    <source>
        <dbReference type="Proteomes" id="UP000004416"/>
    </source>
</evidence>